<gene>
    <name evidence="7" type="ORF">NA57DRAFT_65642</name>
</gene>
<dbReference type="PANTHER" id="PTHR42683">
    <property type="entry name" value="ALDEHYDE REDUCTASE"/>
    <property type="match status" value="1"/>
</dbReference>
<evidence type="ECO:0000256" key="3">
    <source>
        <dbReference type="ARBA" id="ARBA00022833"/>
    </source>
</evidence>
<evidence type="ECO:0000259" key="6">
    <source>
        <dbReference type="SMART" id="SM00829"/>
    </source>
</evidence>
<dbReference type="CDD" id="cd05283">
    <property type="entry name" value="CAD1"/>
    <property type="match status" value="1"/>
</dbReference>
<keyword evidence="3 5" id="KW-0862">Zinc</keyword>
<sequence>MGLPPQVKVIKGSEKGKLVEATVEGRKKLKPNEVAMRITHSGVCGTDLHHLVHDLVLGHEGVGVVEAVGEQVTKFQLGDRVGFGYVRDGCGECDHCKAGDIYYCDMGARMYGVSDFDQGSFADYATWPDTNLHKIPDNIPSAVAPPFLCAGMTVFTPMRNYGIKPGHRVGIIGIGGLGHIAIQFAAKLGAEVVVFSGSENKRKEAMDLGAKEFWVTKDLADNKKPEKGLDYLLITATKHPDWATFFDLMNPFGDVILLGLTTEDLVIPYFPLMLREISIHGSLSSKPKQIDEMLAFASEHGVRPIVEEFPMTEEGAAQAIDKLVSGTIRYRGVLKA</sequence>
<organism evidence="7 8">
    <name type="scientific">Rhizodiscina lignyota</name>
    <dbReference type="NCBI Taxonomy" id="1504668"/>
    <lineage>
        <taxon>Eukaryota</taxon>
        <taxon>Fungi</taxon>
        <taxon>Dikarya</taxon>
        <taxon>Ascomycota</taxon>
        <taxon>Pezizomycotina</taxon>
        <taxon>Dothideomycetes</taxon>
        <taxon>Pleosporomycetidae</taxon>
        <taxon>Aulographales</taxon>
        <taxon>Rhizodiscinaceae</taxon>
        <taxon>Rhizodiscina</taxon>
    </lineage>
</organism>
<dbReference type="GO" id="GO:0016616">
    <property type="term" value="F:oxidoreductase activity, acting on the CH-OH group of donors, NAD or NADP as acceptor"/>
    <property type="evidence" value="ECO:0007669"/>
    <property type="project" value="InterPro"/>
</dbReference>
<dbReference type="PROSITE" id="PS00059">
    <property type="entry name" value="ADH_ZINC"/>
    <property type="match status" value="1"/>
</dbReference>
<keyword evidence="8" id="KW-1185">Reference proteome</keyword>
<dbReference type="FunFam" id="3.40.50.720:FF:000022">
    <property type="entry name" value="Cinnamyl alcohol dehydrogenase"/>
    <property type="match status" value="1"/>
</dbReference>
<dbReference type="InterPro" id="IPR013154">
    <property type="entry name" value="ADH-like_N"/>
</dbReference>
<dbReference type="AlphaFoldDB" id="A0A9P4M6U1"/>
<dbReference type="Proteomes" id="UP000799772">
    <property type="component" value="Unassembled WGS sequence"/>
</dbReference>
<keyword evidence="4" id="KW-0560">Oxidoreductase</keyword>
<dbReference type="InterPro" id="IPR020843">
    <property type="entry name" value="ER"/>
</dbReference>
<dbReference type="Pfam" id="PF08240">
    <property type="entry name" value="ADH_N"/>
    <property type="match status" value="1"/>
</dbReference>
<dbReference type="Gene3D" id="3.90.180.10">
    <property type="entry name" value="Medium-chain alcohol dehydrogenases, catalytic domain"/>
    <property type="match status" value="1"/>
</dbReference>
<accession>A0A9P4M6U1</accession>
<dbReference type="InterPro" id="IPR029752">
    <property type="entry name" value="D-isomer_DH_CS1"/>
</dbReference>
<dbReference type="PROSITE" id="PS00065">
    <property type="entry name" value="D_2_HYDROXYACID_DH_1"/>
    <property type="match status" value="1"/>
</dbReference>
<comment type="caution">
    <text evidence="7">The sequence shown here is derived from an EMBL/GenBank/DDBJ whole genome shotgun (WGS) entry which is preliminary data.</text>
</comment>
<evidence type="ECO:0000313" key="8">
    <source>
        <dbReference type="Proteomes" id="UP000799772"/>
    </source>
</evidence>
<dbReference type="EMBL" id="ML978125">
    <property type="protein sequence ID" value="KAF2099673.1"/>
    <property type="molecule type" value="Genomic_DNA"/>
</dbReference>
<dbReference type="OrthoDB" id="1879366at2759"/>
<dbReference type="Gene3D" id="3.40.50.720">
    <property type="entry name" value="NAD(P)-binding Rossmann-like Domain"/>
    <property type="match status" value="1"/>
</dbReference>
<feature type="domain" description="Enoyl reductase (ER)" evidence="6">
    <location>
        <begin position="12"/>
        <end position="334"/>
    </location>
</feature>
<evidence type="ECO:0000256" key="2">
    <source>
        <dbReference type="ARBA" id="ARBA00022723"/>
    </source>
</evidence>
<dbReference type="GO" id="GO:0008270">
    <property type="term" value="F:zinc ion binding"/>
    <property type="evidence" value="ECO:0007669"/>
    <property type="project" value="InterPro"/>
</dbReference>
<dbReference type="InterPro" id="IPR013149">
    <property type="entry name" value="ADH-like_C"/>
</dbReference>
<dbReference type="InterPro" id="IPR047109">
    <property type="entry name" value="CAD-like"/>
</dbReference>
<comment type="cofactor">
    <cofactor evidence="1 5">
        <name>Zn(2+)</name>
        <dbReference type="ChEBI" id="CHEBI:29105"/>
    </cofactor>
</comment>
<dbReference type="InterPro" id="IPR002328">
    <property type="entry name" value="ADH_Zn_CS"/>
</dbReference>
<dbReference type="InterPro" id="IPR011032">
    <property type="entry name" value="GroES-like_sf"/>
</dbReference>
<dbReference type="InterPro" id="IPR036291">
    <property type="entry name" value="NAD(P)-bd_dom_sf"/>
</dbReference>
<dbReference type="Pfam" id="PF00107">
    <property type="entry name" value="ADH_zinc_N"/>
    <property type="match status" value="1"/>
</dbReference>
<dbReference type="SUPFAM" id="SSF51735">
    <property type="entry name" value="NAD(P)-binding Rossmann-fold domains"/>
    <property type="match status" value="1"/>
</dbReference>
<evidence type="ECO:0000256" key="1">
    <source>
        <dbReference type="ARBA" id="ARBA00001947"/>
    </source>
</evidence>
<dbReference type="SMART" id="SM00829">
    <property type="entry name" value="PKS_ER"/>
    <property type="match status" value="1"/>
</dbReference>
<dbReference type="SUPFAM" id="SSF50129">
    <property type="entry name" value="GroES-like"/>
    <property type="match status" value="1"/>
</dbReference>
<keyword evidence="2 5" id="KW-0479">Metal-binding</keyword>
<proteinExistence type="inferred from homology"/>
<evidence type="ECO:0000313" key="7">
    <source>
        <dbReference type="EMBL" id="KAF2099673.1"/>
    </source>
</evidence>
<name>A0A9P4M6U1_9PEZI</name>
<reference evidence="7" key="1">
    <citation type="journal article" date="2020" name="Stud. Mycol.">
        <title>101 Dothideomycetes genomes: a test case for predicting lifestyles and emergence of pathogens.</title>
        <authorList>
            <person name="Haridas S."/>
            <person name="Albert R."/>
            <person name="Binder M."/>
            <person name="Bloem J."/>
            <person name="Labutti K."/>
            <person name="Salamov A."/>
            <person name="Andreopoulos B."/>
            <person name="Baker S."/>
            <person name="Barry K."/>
            <person name="Bills G."/>
            <person name="Bluhm B."/>
            <person name="Cannon C."/>
            <person name="Castanera R."/>
            <person name="Culley D."/>
            <person name="Daum C."/>
            <person name="Ezra D."/>
            <person name="Gonzalez J."/>
            <person name="Henrissat B."/>
            <person name="Kuo A."/>
            <person name="Liang C."/>
            <person name="Lipzen A."/>
            <person name="Lutzoni F."/>
            <person name="Magnuson J."/>
            <person name="Mondo S."/>
            <person name="Nolan M."/>
            <person name="Ohm R."/>
            <person name="Pangilinan J."/>
            <person name="Park H.-J."/>
            <person name="Ramirez L."/>
            <person name="Alfaro M."/>
            <person name="Sun H."/>
            <person name="Tritt A."/>
            <person name="Yoshinaga Y."/>
            <person name="Zwiers L.-H."/>
            <person name="Turgeon B."/>
            <person name="Goodwin S."/>
            <person name="Spatafora J."/>
            <person name="Crous P."/>
            <person name="Grigoriev I."/>
        </authorList>
    </citation>
    <scope>NUCLEOTIDE SEQUENCE</scope>
    <source>
        <strain evidence="7">CBS 133067</strain>
    </source>
</reference>
<protein>
    <submittedName>
        <fullName evidence="7">GroES-like protein</fullName>
    </submittedName>
</protein>
<evidence type="ECO:0000256" key="5">
    <source>
        <dbReference type="RuleBase" id="RU361277"/>
    </source>
</evidence>
<evidence type="ECO:0000256" key="4">
    <source>
        <dbReference type="ARBA" id="ARBA00023002"/>
    </source>
</evidence>
<comment type="similarity">
    <text evidence="5">Belongs to the zinc-containing alcohol dehydrogenase family.</text>
</comment>